<feature type="region of interest" description="Disordered" evidence="2">
    <location>
        <begin position="350"/>
        <end position="369"/>
    </location>
</feature>
<dbReference type="GO" id="GO:0006508">
    <property type="term" value="P:proteolysis"/>
    <property type="evidence" value="ECO:0007669"/>
    <property type="project" value="InterPro"/>
</dbReference>
<dbReference type="SUPFAM" id="SSF53474">
    <property type="entry name" value="alpha/beta-Hydrolases"/>
    <property type="match status" value="1"/>
</dbReference>
<gene>
    <name evidence="4" type="ORF">L596_001164</name>
</gene>
<keyword evidence="5" id="KW-1185">Reference proteome</keyword>
<dbReference type="PANTHER" id="PTHR11802">
    <property type="entry name" value="SERINE PROTEASE FAMILY S10 SERINE CARBOXYPEPTIDASE"/>
    <property type="match status" value="1"/>
</dbReference>
<evidence type="ECO:0000256" key="1">
    <source>
        <dbReference type="ARBA" id="ARBA00009431"/>
    </source>
</evidence>
<dbReference type="InterPro" id="IPR001563">
    <property type="entry name" value="Peptidase_S10"/>
</dbReference>
<comment type="caution">
    <text evidence="4">The sequence shown here is derived from an EMBL/GenBank/DDBJ whole genome shotgun (WGS) entry which is preliminary data.</text>
</comment>
<protein>
    <recommendedName>
        <fullName evidence="6">Carboxypeptidase</fullName>
    </recommendedName>
</protein>
<feature type="signal peptide" evidence="3">
    <location>
        <begin position="1"/>
        <end position="17"/>
    </location>
</feature>
<dbReference type="STRING" id="34508.A0A4U8UK55"/>
<dbReference type="GO" id="GO:0004185">
    <property type="term" value="F:serine-type carboxypeptidase activity"/>
    <property type="evidence" value="ECO:0007669"/>
    <property type="project" value="InterPro"/>
</dbReference>
<sequence>MDLWIVLLLNLSSIALGAEIHHLPGAPPVYFKQYAGYFDVGLNKGRHLHYWFVESQNHPASDPLLLYLYGGPGCSGLSSSLTEWGPFRVNRDGRTVRLNDHSWNTRANVLLLEVPAGVGYSYADDGDVTSDDTSTARENWEALREFFTEYPQFQKNDFHLTGISYAGIYIPTLADRILKSQKEFYMNLKGYVIGNGMLSSKLNMDTTLLFAYNHAMISERLWQKAATECCKGATDDCPFHTFKDAAFCGALVKNVTTAVWTTALNPYDVYAQCRNEPQNPDPTRRENKTSEANFQPIFDKKIKAKPCLNVTAVDKQRRRSTSLLRPIHRPEIRNLQPECHGCLHQAESRNERPCQKRSQRRTSSSLYAW</sequence>
<reference evidence="4 5" key="1">
    <citation type="journal article" date="2015" name="Genome Biol.">
        <title>Comparative genomics of Steinernema reveals deeply conserved gene regulatory networks.</title>
        <authorList>
            <person name="Dillman A.R."/>
            <person name="Macchietto M."/>
            <person name="Porter C.F."/>
            <person name="Rogers A."/>
            <person name="Williams B."/>
            <person name="Antoshechkin I."/>
            <person name="Lee M.M."/>
            <person name="Goodwin Z."/>
            <person name="Lu X."/>
            <person name="Lewis E.E."/>
            <person name="Goodrich-Blair H."/>
            <person name="Stock S.P."/>
            <person name="Adams B.J."/>
            <person name="Sternberg P.W."/>
            <person name="Mortazavi A."/>
        </authorList>
    </citation>
    <scope>NUCLEOTIDE SEQUENCE [LARGE SCALE GENOMIC DNA]</scope>
    <source>
        <strain evidence="4 5">ALL</strain>
    </source>
</reference>
<comment type="similarity">
    <text evidence="1">Belongs to the peptidase S10 family.</text>
</comment>
<dbReference type="Pfam" id="PF00450">
    <property type="entry name" value="Peptidase_S10"/>
    <property type="match status" value="1"/>
</dbReference>
<proteinExistence type="inferred from homology"/>
<dbReference type="PRINTS" id="PR00724">
    <property type="entry name" value="CRBOXYPTASEC"/>
</dbReference>
<feature type="chain" id="PRO_5020700992" description="Carboxypeptidase" evidence="3">
    <location>
        <begin position="18"/>
        <end position="369"/>
    </location>
</feature>
<organism evidence="4 5">
    <name type="scientific">Steinernema carpocapsae</name>
    <name type="common">Entomopathogenic nematode</name>
    <dbReference type="NCBI Taxonomy" id="34508"/>
    <lineage>
        <taxon>Eukaryota</taxon>
        <taxon>Metazoa</taxon>
        <taxon>Ecdysozoa</taxon>
        <taxon>Nematoda</taxon>
        <taxon>Chromadorea</taxon>
        <taxon>Rhabditida</taxon>
        <taxon>Tylenchina</taxon>
        <taxon>Panagrolaimomorpha</taxon>
        <taxon>Strongyloidoidea</taxon>
        <taxon>Steinernematidae</taxon>
        <taxon>Steinernema</taxon>
    </lineage>
</organism>
<dbReference type="PANTHER" id="PTHR11802:SF418">
    <property type="entry name" value="SERINE CARBOXYPEPTIDASE CTSA-1.1"/>
    <property type="match status" value="1"/>
</dbReference>
<dbReference type="Proteomes" id="UP000298663">
    <property type="component" value="Unassembled WGS sequence"/>
</dbReference>
<evidence type="ECO:0000256" key="3">
    <source>
        <dbReference type="SAM" id="SignalP"/>
    </source>
</evidence>
<dbReference type="InterPro" id="IPR029058">
    <property type="entry name" value="AB_hydrolase_fold"/>
</dbReference>
<dbReference type="AlphaFoldDB" id="A0A4U8UK55"/>
<evidence type="ECO:0000313" key="4">
    <source>
        <dbReference type="EMBL" id="TMS33420.1"/>
    </source>
</evidence>
<dbReference type="EMBL" id="AZBU02000001">
    <property type="protein sequence ID" value="TMS33420.1"/>
    <property type="molecule type" value="Genomic_DNA"/>
</dbReference>
<name>A0A4U8UK55_STECR</name>
<keyword evidence="3" id="KW-0732">Signal</keyword>
<evidence type="ECO:0008006" key="6">
    <source>
        <dbReference type="Google" id="ProtNLM"/>
    </source>
</evidence>
<dbReference type="OrthoDB" id="1022205at2759"/>
<feature type="region of interest" description="Disordered" evidence="2">
    <location>
        <begin position="274"/>
        <end position="293"/>
    </location>
</feature>
<evidence type="ECO:0000256" key="2">
    <source>
        <dbReference type="SAM" id="MobiDB-lite"/>
    </source>
</evidence>
<dbReference type="Gene3D" id="3.40.50.1820">
    <property type="entry name" value="alpha/beta hydrolase"/>
    <property type="match status" value="1"/>
</dbReference>
<evidence type="ECO:0000313" key="5">
    <source>
        <dbReference type="Proteomes" id="UP000298663"/>
    </source>
</evidence>
<accession>A0A4U8UK55</accession>
<reference evidence="4 5" key="2">
    <citation type="journal article" date="2019" name="G3 (Bethesda)">
        <title>Hybrid Assembly of the Genome of the Entomopathogenic Nematode Steinernema carpocapsae Identifies the X-Chromosome.</title>
        <authorList>
            <person name="Serra L."/>
            <person name="Macchietto M."/>
            <person name="Macias-Munoz A."/>
            <person name="McGill C.J."/>
            <person name="Rodriguez I.M."/>
            <person name="Rodriguez B."/>
            <person name="Murad R."/>
            <person name="Mortazavi A."/>
        </authorList>
    </citation>
    <scope>NUCLEOTIDE SEQUENCE [LARGE SCALE GENOMIC DNA]</scope>
    <source>
        <strain evidence="4 5">ALL</strain>
    </source>
</reference>